<dbReference type="SMART" id="SM00248">
    <property type="entry name" value="ANK"/>
    <property type="match status" value="4"/>
</dbReference>
<evidence type="ECO:0008006" key="6">
    <source>
        <dbReference type="Google" id="ProtNLM"/>
    </source>
</evidence>
<feature type="compositionally biased region" description="Polar residues" evidence="3">
    <location>
        <begin position="174"/>
        <end position="183"/>
    </location>
</feature>
<dbReference type="PANTHER" id="PTHR24198">
    <property type="entry name" value="ANKYRIN REPEAT AND PROTEIN KINASE DOMAIN-CONTAINING PROTEIN"/>
    <property type="match status" value="1"/>
</dbReference>
<proteinExistence type="predicted"/>
<evidence type="ECO:0000256" key="3">
    <source>
        <dbReference type="SAM" id="MobiDB-lite"/>
    </source>
</evidence>
<dbReference type="SUPFAM" id="SSF48403">
    <property type="entry name" value="Ankyrin repeat"/>
    <property type="match status" value="1"/>
</dbReference>
<accession>A0AAV4H465</accession>
<gene>
    <name evidence="4" type="ORF">ElyMa_002620100</name>
</gene>
<dbReference type="Proteomes" id="UP000762676">
    <property type="component" value="Unassembled WGS sequence"/>
</dbReference>
<reference evidence="4 5" key="1">
    <citation type="journal article" date="2021" name="Elife">
        <title>Chloroplast acquisition without the gene transfer in kleptoplastic sea slugs, Plakobranchus ocellatus.</title>
        <authorList>
            <person name="Maeda T."/>
            <person name="Takahashi S."/>
            <person name="Yoshida T."/>
            <person name="Shimamura S."/>
            <person name="Takaki Y."/>
            <person name="Nagai Y."/>
            <person name="Toyoda A."/>
            <person name="Suzuki Y."/>
            <person name="Arimoto A."/>
            <person name="Ishii H."/>
            <person name="Satoh N."/>
            <person name="Nishiyama T."/>
            <person name="Hasebe M."/>
            <person name="Maruyama T."/>
            <person name="Minagawa J."/>
            <person name="Obokata J."/>
            <person name="Shigenobu S."/>
        </authorList>
    </citation>
    <scope>NUCLEOTIDE SEQUENCE [LARGE SCALE GENOMIC DNA]</scope>
</reference>
<comment type="caution">
    <text evidence="4">The sequence shown here is derived from an EMBL/GenBank/DDBJ whole genome shotgun (WGS) entry which is preliminary data.</text>
</comment>
<evidence type="ECO:0000256" key="1">
    <source>
        <dbReference type="ARBA" id="ARBA00022737"/>
    </source>
</evidence>
<protein>
    <recommendedName>
        <fullName evidence="6">SOCS box domain-containing protein</fullName>
    </recommendedName>
</protein>
<feature type="region of interest" description="Disordered" evidence="3">
    <location>
        <begin position="147"/>
        <end position="183"/>
    </location>
</feature>
<name>A0AAV4H465_9GAST</name>
<dbReference type="AlphaFoldDB" id="A0AAV4H465"/>
<keyword evidence="5" id="KW-1185">Reference proteome</keyword>
<evidence type="ECO:0000256" key="2">
    <source>
        <dbReference type="ARBA" id="ARBA00023043"/>
    </source>
</evidence>
<dbReference type="EMBL" id="BMAT01005394">
    <property type="protein sequence ID" value="GFR92509.1"/>
    <property type="molecule type" value="Genomic_DNA"/>
</dbReference>
<dbReference type="PANTHER" id="PTHR24198:SF165">
    <property type="entry name" value="ANKYRIN REPEAT-CONTAINING PROTEIN-RELATED"/>
    <property type="match status" value="1"/>
</dbReference>
<organism evidence="4 5">
    <name type="scientific">Elysia marginata</name>
    <dbReference type="NCBI Taxonomy" id="1093978"/>
    <lineage>
        <taxon>Eukaryota</taxon>
        <taxon>Metazoa</taxon>
        <taxon>Spiralia</taxon>
        <taxon>Lophotrochozoa</taxon>
        <taxon>Mollusca</taxon>
        <taxon>Gastropoda</taxon>
        <taxon>Heterobranchia</taxon>
        <taxon>Euthyneura</taxon>
        <taxon>Panpulmonata</taxon>
        <taxon>Sacoglossa</taxon>
        <taxon>Placobranchoidea</taxon>
        <taxon>Plakobranchidae</taxon>
        <taxon>Elysia</taxon>
    </lineage>
</organism>
<sequence length="630" mass="70599">MGKHDSDIIVFIKLAQKGEGPRKLRGLIENAPTAEIMAWRDADGLDLMHNIILANNSEVVEFMLHRGLFVRPHQPDVLLYSSLAALVGERTVLQILLQYRPDDYFPSKIPMKLPDSVRDKLLSNKDSKFTHSDVILKLTKLPEVSSTSSFSSLSSSSSSSSLSTKGEKKEPSRRISQLSESRSSPQLYQIESLPTLLLSLGHLAEAEKTTSPLDVAARAGHTECVSVILNQCVLKRHADDALADKSDVTLACVADSPQSLALLLHRKSPDKHSWEKAVEVCLHHAHPDCLDLLLQLQNRETKHMFKGMNFFHVLYTYTADHGARSYARLAQATEVLVRHGHDVGARTPSRTFPMYSLLTHAFCFHDYDNTQYYIKALRVLLKHGADPNHDEVKLEKRYSKVMAGRILGRSAFSSALHCLMETVEQYSQYLQSPALAVKFVEDCAGVLMGNGKSCMNKVGFIGNTDKMTIQGSILHQLAKSSVFLGVNPAIIRCVLRHGADPNLKVEGKYAINVFFDRLFVKMKSLKIVDTKSQHMEDAMAICRLCMFMKHSAIRDCLAIFIKDHKMESSSQAQPYIRAVTAELERRSRQVHPLRDSSAWAAWQACGCRFENVHKLKVSSELKTFILPMAF</sequence>
<dbReference type="InterPro" id="IPR036770">
    <property type="entry name" value="Ankyrin_rpt-contain_sf"/>
</dbReference>
<feature type="compositionally biased region" description="Low complexity" evidence="3">
    <location>
        <begin position="147"/>
        <end position="164"/>
    </location>
</feature>
<evidence type="ECO:0000313" key="4">
    <source>
        <dbReference type="EMBL" id="GFR92509.1"/>
    </source>
</evidence>
<keyword evidence="2" id="KW-0040">ANK repeat</keyword>
<keyword evidence="1" id="KW-0677">Repeat</keyword>
<evidence type="ECO:0000313" key="5">
    <source>
        <dbReference type="Proteomes" id="UP000762676"/>
    </source>
</evidence>
<dbReference type="Gene3D" id="1.25.40.20">
    <property type="entry name" value="Ankyrin repeat-containing domain"/>
    <property type="match status" value="1"/>
</dbReference>
<dbReference type="InterPro" id="IPR002110">
    <property type="entry name" value="Ankyrin_rpt"/>
</dbReference>